<name>A0A4U0XKT7_9PEZI</name>
<keyword evidence="6" id="KW-1185">Reference proteome</keyword>
<evidence type="ECO:0000313" key="5">
    <source>
        <dbReference type="EMBL" id="TKA75993.1"/>
    </source>
</evidence>
<dbReference type="InterPro" id="IPR048379">
    <property type="entry name" value="Rad26-like_C"/>
</dbReference>
<evidence type="ECO:0000259" key="2">
    <source>
        <dbReference type="Pfam" id="PF12331"/>
    </source>
</evidence>
<feature type="domain" description="Rad26-like N-terminal" evidence="4">
    <location>
        <begin position="401"/>
        <end position="444"/>
    </location>
</feature>
<dbReference type="Proteomes" id="UP000308768">
    <property type="component" value="Unassembled WGS sequence"/>
</dbReference>
<dbReference type="Pfam" id="PF21048">
    <property type="entry name" value="Rad26-like_N"/>
    <property type="match status" value="1"/>
</dbReference>
<sequence length="807" mass="89708">MANNDDEKNFSDDDFDDLPADTLHELEQRAFLSTQQTKAAAAVVLPHDWHQQNKRNGQPPSGSDRNSVGAQRYPEPSSDYGFDEEDVVDLDEPTIVVQPGLGVHTTRYVSPIEQAKHLAQSHVTSDIQQSPAVVSEYQPANGLSQGEQCHQLEDEVEHNGDEHEDQVEQRVLVQGGTNIDVSELQARVQELEREQEVLRKSAEDARNAALVKAGETAITRANLDKATKEYERKVHVMKKLYEEEIGKQKTELDVAKKDREKVETNNKFLEHDLAQEVERAKRSRGTLADGTADARKARGTGQAGPAGTPKKGKGLPFRDGFEDAEIVVLSPSKSRDKSRSATPVGGAKKRKRTVNDSPAPLLQLSQPGVVAKAEEVSEPQADGSGRELLAKIGREEERFNFMRRILNHRPRAGHDRTVEALSKYAFPSAPSEPLSSVIFDRLSPLFAPGASEGYALDFCNFLLDWWSQCLEESYHAPLYLIFDFISLVFSLSSNATATSTIPTLLPLATETADLVAVPIARASTTPGYRHSTDQKSFVKLRQEVDVYEVLNLLHTVALSCFPKKEKLEQFWQNIEYDFVMVMLNKAQPLDQVVLTLQLVSTSPLEDSFGAVNGDKERQTRNERAMIERLVVLLYEHPEAAADEEPYEEEEIMELCIEALNVLRSLCLTPHGGRALATHPICFGRLVRFLCDAITNLYCQLPTHVIHSLTIQSINLSMRLVYHLASKFPNEVNIREKMSVIYGGHQKFIMALTRLAFSEALCLEEGIEEEVVDAAHEILAGFLSPEEGEALLGAFSSPRGGTRPATAE</sequence>
<dbReference type="EMBL" id="NAJN01000261">
    <property type="protein sequence ID" value="TKA75993.1"/>
    <property type="molecule type" value="Genomic_DNA"/>
</dbReference>
<protein>
    <recommendedName>
        <fullName evidence="7">DNA repair protein Rad26</fullName>
    </recommendedName>
</protein>
<evidence type="ECO:0008006" key="7">
    <source>
        <dbReference type="Google" id="ProtNLM"/>
    </source>
</evidence>
<evidence type="ECO:0000259" key="3">
    <source>
        <dbReference type="Pfam" id="PF21046"/>
    </source>
</evidence>
<feature type="region of interest" description="Disordered" evidence="1">
    <location>
        <begin position="42"/>
        <end position="82"/>
    </location>
</feature>
<feature type="compositionally biased region" description="Basic and acidic residues" evidence="1">
    <location>
        <begin position="1"/>
        <end position="11"/>
    </location>
</feature>
<reference evidence="5 6" key="1">
    <citation type="submission" date="2017-03" db="EMBL/GenBank/DDBJ databases">
        <title>Genomes of endolithic fungi from Antarctica.</title>
        <authorList>
            <person name="Coleine C."/>
            <person name="Masonjones S."/>
            <person name="Stajich J.E."/>
        </authorList>
    </citation>
    <scope>NUCLEOTIDE SEQUENCE [LARGE SCALE GENOMIC DNA]</scope>
    <source>
        <strain evidence="5 6">CCFEE 5187</strain>
    </source>
</reference>
<feature type="region of interest" description="Disordered" evidence="1">
    <location>
        <begin position="273"/>
        <end position="384"/>
    </location>
</feature>
<gene>
    <name evidence="5" type="ORF">B0A49_05366</name>
</gene>
<feature type="compositionally biased region" description="Polar residues" evidence="1">
    <location>
        <begin position="54"/>
        <end position="69"/>
    </location>
</feature>
<dbReference type="Pfam" id="PF21046">
    <property type="entry name" value="Rad26-like_C"/>
    <property type="match status" value="1"/>
</dbReference>
<dbReference type="Pfam" id="PF12331">
    <property type="entry name" value="Rad26-like_helical_rpts"/>
    <property type="match status" value="1"/>
</dbReference>
<evidence type="ECO:0000256" key="1">
    <source>
        <dbReference type="SAM" id="MobiDB-lite"/>
    </source>
</evidence>
<dbReference type="STRING" id="331657.A0A4U0XKT7"/>
<proteinExistence type="predicted"/>
<organism evidence="5 6">
    <name type="scientific">Cryomyces minteri</name>
    <dbReference type="NCBI Taxonomy" id="331657"/>
    <lineage>
        <taxon>Eukaryota</taxon>
        <taxon>Fungi</taxon>
        <taxon>Dikarya</taxon>
        <taxon>Ascomycota</taxon>
        <taxon>Pezizomycotina</taxon>
        <taxon>Dothideomycetes</taxon>
        <taxon>Dothideomycetes incertae sedis</taxon>
        <taxon>Cryomyces</taxon>
    </lineage>
</organism>
<feature type="region of interest" description="Disordered" evidence="1">
    <location>
        <begin position="1"/>
        <end position="21"/>
    </location>
</feature>
<dbReference type="InterPro" id="IPR022093">
    <property type="entry name" value="Rad26-like_helical"/>
</dbReference>
<feature type="domain" description="Rad26-like helical repeats" evidence="2">
    <location>
        <begin position="507"/>
        <end position="723"/>
    </location>
</feature>
<dbReference type="AlphaFoldDB" id="A0A4U0XKT7"/>
<evidence type="ECO:0000313" key="6">
    <source>
        <dbReference type="Proteomes" id="UP000308768"/>
    </source>
</evidence>
<dbReference type="OrthoDB" id="5245063at2759"/>
<accession>A0A4U0XKT7</accession>
<comment type="caution">
    <text evidence="5">The sequence shown here is derived from an EMBL/GenBank/DDBJ whole genome shotgun (WGS) entry which is preliminary data.</text>
</comment>
<feature type="domain" description="Rad26-like C-terminal" evidence="3">
    <location>
        <begin position="732"/>
        <end position="794"/>
    </location>
</feature>
<evidence type="ECO:0000259" key="4">
    <source>
        <dbReference type="Pfam" id="PF21048"/>
    </source>
</evidence>
<dbReference type="InterPro" id="IPR048380">
    <property type="entry name" value="Rad26-like_N"/>
</dbReference>